<dbReference type="EMBL" id="JAAAWO010000010">
    <property type="protein sequence ID" value="NDW16529.1"/>
    <property type="molecule type" value="Genomic_DNA"/>
</dbReference>
<feature type="domain" description="DSBA-like thioredoxin" evidence="1">
    <location>
        <begin position="5"/>
        <end position="205"/>
    </location>
</feature>
<dbReference type="SUPFAM" id="SSF52833">
    <property type="entry name" value="Thioredoxin-like"/>
    <property type="match status" value="1"/>
</dbReference>
<evidence type="ECO:0000313" key="2">
    <source>
        <dbReference type="EMBL" id="NDW16529.1"/>
    </source>
</evidence>
<gene>
    <name evidence="2" type="ORF">GTQ48_13505</name>
</gene>
<dbReference type="InterPro" id="IPR036249">
    <property type="entry name" value="Thioredoxin-like_sf"/>
</dbReference>
<keyword evidence="3" id="KW-1185">Reference proteome</keyword>
<comment type="caution">
    <text evidence="2">The sequence shown here is derived from an EMBL/GenBank/DDBJ whole genome shotgun (WGS) entry which is preliminary data.</text>
</comment>
<dbReference type="CDD" id="cd03024">
    <property type="entry name" value="DsbA_FrnE"/>
    <property type="match status" value="1"/>
</dbReference>
<dbReference type="PANTHER" id="PTHR13887">
    <property type="entry name" value="GLUTATHIONE S-TRANSFERASE KAPPA"/>
    <property type="match status" value="1"/>
</dbReference>
<dbReference type="AlphaFoldDB" id="A0A6N9TLX6"/>
<sequence>MQTVTIDMVSDVVCPWCIVGYKRLQQAIQQLDNISVEVKFHPFELNPAMPEEGQNLREHVIEKYGITPAQSSENRQRLIDVGKTIGFDFNLADDATMQNTFKAHQLIHYADEMGLAVPMKMRLFEAYFTEGKDINNTDILIQEGSSIGLDVQTIKDVLADERYSDAVRQLESAWMQRGIQSVPTFVIGNQGVAGAQDPETLAAFIKEAAGASQ</sequence>
<accession>A0A6N9TLX6</accession>
<dbReference type="RefSeq" id="WP_163107138.1">
    <property type="nucleotide sequence ID" value="NZ_JAAAWO010000010.1"/>
</dbReference>
<dbReference type="Gene3D" id="3.40.30.10">
    <property type="entry name" value="Glutaredoxin"/>
    <property type="match status" value="1"/>
</dbReference>
<proteinExistence type="predicted"/>
<dbReference type="GO" id="GO:0016491">
    <property type="term" value="F:oxidoreductase activity"/>
    <property type="evidence" value="ECO:0007669"/>
    <property type="project" value="InterPro"/>
</dbReference>
<dbReference type="Pfam" id="PF01323">
    <property type="entry name" value="DSBA"/>
    <property type="match status" value="1"/>
</dbReference>
<evidence type="ECO:0000259" key="1">
    <source>
        <dbReference type="Pfam" id="PF01323"/>
    </source>
</evidence>
<protein>
    <submittedName>
        <fullName evidence="2">Thioredoxin domain-containing protein</fullName>
    </submittedName>
</protein>
<name>A0A6N9TLX6_9ALTE</name>
<dbReference type="Proteomes" id="UP000471381">
    <property type="component" value="Unassembled WGS sequence"/>
</dbReference>
<reference evidence="2 3" key="1">
    <citation type="submission" date="2020-01" db="EMBL/GenBank/DDBJ databases">
        <title>Genomes of bacteria type strains.</title>
        <authorList>
            <person name="Chen J."/>
            <person name="Zhu S."/>
            <person name="Yang J."/>
        </authorList>
    </citation>
    <scope>NUCLEOTIDE SEQUENCE [LARGE SCALE GENOMIC DNA]</scope>
    <source>
        <strain evidence="2 3">LMG 24078</strain>
    </source>
</reference>
<organism evidence="2 3">
    <name type="scientific">Alteromonas genovensis</name>
    <dbReference type="NCBI Taxonomy" id="471225"/>
    <lineage>
        <taxon>Bacteria</taxon>
        <taxon>Pseudomonadati</taxon>
        <taxon>Pseudomonadota</taxon>
        <taxon>Gammaproteobacteria</taxon>
        <taxon>Alteromonadales</taxon>
        <taxon>Alteromonadaceae</taxon>
        <taxon>Alteromonas/Salinimonas group</taxon>
        <taxon>Alteromonas</taxon>
    </lineage>
</organism>
<dbReference type="PANTHER" id="PTHR13887:SF41">
    <property type="entry name" value="THIOREDOXIN SUPERFAMILY PROTEIN"/>
    <property type="match status" value="1"/>
</dbReference>
<evidence type="ECO:0000313" key="3">
    <source>
        <dbReference type="Proteomes" id="UP000471381"/>
    </source>
</evidence>
<dbReference type="InterPro" id="IPR001853">
    <property type="entry name" value="DSBA-like_thioredoxin_dom"/>
</dbReference>